<dbReference type="Pfam" id="PF02696">
    <property type="entry name" value="SelO"/>
    <property type="match status" value="1"/>
</dbReference>
<feature type="compositionally biased region" description="Basic and acidic residues" evidence="10">
    <location>
        <begin position="150"/>
        <end position="166"/>
    </location>
</feature>
<feature type="region of interest" description="Disordered" evidence="10">
    <location>
        <begin position="56"/>
        <end position="90"/>
    </location>
</feature>
<evidence type="ECO:0000256" key="9">
    <source>
        <dbReference type="ARBA" id="ARBA00031547"/>
    </source>
</evidence>
<organism evidence="11 12">
    <name type="scientific">Kingdonia uniflora</name>
    <dbReference type="NCBI Taxonomy" id="39325"/>
    <lineage>
        <taxon>Eukaryota</taxon>
        <taxon>Viridiplantae</taxon>
        <taxon>Streptophyta</taxon>
        <taxon>Embryophyta</taxon>
        <taxon>Tracheophyta</taxon>
        <taxon>Spermatophyta</taxon>
        <taxon>Magnoliopsida</taxon>
        <taxon>Ranunculales</taxon>
        <taxon>Circaeasteraceae</taxon>
        <taxon>Kingdonia</taxon>
    </lineage>
</organism>
<gene>
    <name evidence="11" type="ORF">GIB67_027987</name>
</gene>
<feature type="compositionally biased region" description="Basic and acidic residues" evidence="10">
    <location>
        <begin position="183"/>
        <end position="192"/>
    </location>
</feature>
<dbReference type="Proteomes" id="UP000541444">
    <property type="component" value="Unassembled WGS sequence"/>
</dbReference>
<protein>
    <recommendedName>
        <fullName evidence="9">Selenoprotein O</fullName>
    </recommendedName>
</protein>
<evidence type="ECO:0000256" key="7">
    <source>
        <dbReference type="ARBA" id="ARBA00022840"/>
    </source>
</evidence>
<evidence type="ECO:0000256" key="5">
    <source>
        <dbReference type="ARBA" id="ARBA00022723"/>
    </source>
</evidence>
<keyword evidence="8" id="KW-0460">Magnesium</keyword>
<evidence type="ECO:0000256" key="3">
    <source>
        <dbReference type="ARBA" id="ARBA00022679"/>
    </source>
</evidence>
<evidence type="ECO:0000256" key="1">
    <source>
        <dbReference type="ARBA" id="ARBA00001946"/>
    </source>
</evidence>
<keyword evidence="5" id="KW-0479">Metal-binding</keyword>
<evidence type="ECO:0000256" key="8">
    <source>
        <dbReference type="ARBA" id="ARBA00022842"/>
    </source>
</evidence>
<keyword evidence="4" id="KW-0548">Nucleotidyltransferase</keyword>
<feature type="compositionally biased region" description="Acidic residues" evidence="10">
    <location>
        <begin position="172"/>
        <end position="182"/>
    </location>
</feature>
<evidence type="ECO:0000256" key="6">
    <source>
        <dbReference type="ARBA" id="ARBA00022741"/>
    </source>
</evidence>
<dbReference type="InterPro" id="IPR003846">
    <property type="entry name" value="SelO"/>
</dbReference>
<feature type="compositionally biased region" description="Polar residues" evidence="10">
    <location>
        <begin position="56"/>
        <end position="75"/>
    </location>
</feature>
<dbReference type="AlphaFoldDB" id="A0A7J7L2J5"/>
<accession>A0A7J7L2J5</accession>
<dbReference type="GO" id="GO:0016779">
    <property type="term" value="F:nucleotidyltransferase activity"/>
    <property type="evidence" value="ECO:0007669"/>
    <property type="project" value="UniProtKB-KW"/>
</dbReference>
<keyword evidence="3" id="KW-0808">Transferase</keyword>
<name>A0A7J7L2J5_9MAGN</name>
<proteinExistence type="inferred from homology"/>
<keyword evidence="7" id="KW-0067">ATP-binding</keyword>
<keyword evidence="6" id="KW-0547">Nucleotide-binding</keyword>
<evidence type="ECO:0000313" key="11">
    <source>
        <dbReference type="EMBL" id="KAF6136792.1"/>
    </source>
</evidence>
<keyword evidence="12" id="KW-1185">Reference proteome</keyword>
<comment type="cofactor">
    <cofactor evidence="1">
        <name>Mg(2+)</name>
        <dbReference type="ChEBI" id="CHEBI:18420"/>
    </cofactor>
</comment>
<feature type="region of interest" description="Disordered" evidence="10">
    <location>
        <begin position="148"/>
        <end position="192"/>
    </location>
</feature>
<evidence type="ECO:0000256" key="4">
    <source>
        <dbReference type="ARBA" id="ARBA00022695"/>
    </source>
</evidence>
<evidence type="ECO:0000313" key="12">
    <source>
        <dbReference type="Proteomes" id="UP000541444"/>
    </source>
</evidence>
<comment type="similarity">
    <text evidence="2">Belongs to the SELO family.</text>
</comment>
<comment type="caution">
    <text evidence="11">The sequence shown here is derived from an EMBL/GenBank/DDBJ whole genome shotgun (WGS) entry which is preliminary data.</text>
</comment>
<evidence type="ECO:0000256" key="2">
    <source>
        <dbReference type="ARBA" id="ARBA00009747"/>
    </source>
</evidence>
<sequence length="192" mass="21391">MHMEDPEEPDYNRMSEAEAKEAEEDFEFHVKLQFWHLPEHCGRMWTRIEEIVVQQGEQNTPAESQDTNLNANVPLSSKGSKEKKSGTKRKSASIVLPYAQRYGGHLFGSWAGQLGDGLAVLQSMKGGGIVVLLKQVKCLREAIEFPEIQPKAEEVDTETDVDHEPQASDQEGSGDGEEDVEEGKEACYGEDP</sequence>
<evidence type="ECO:0000256" key="10">
    <source>
        <dbReference type="SAM" id="MobiDB-lite"/>
    </source>
</evidence>
<reference evidence="11 12" key="1">
    <citation type="journal article" date="2020" name="IScience">
        <title>Genome Sequencing of the Endangered Kingdonia uniflora (Circaeasteraceae, Ranunculales) Reveals Potential Mechanisms of Evolutionary Specialization.</title>
        <authorList>
            <person name="Sun Y."/>
            <person name="Deng T."/>
            <person name="Zhang A."/>
            <person name="Moore M.J."/>
            <person name="Landis J.B."/>
            <person name="Lin N."/>
            <person name="Zhang H."/>
            <person name="Zhang X."/>
            <person name="Huang J."/>
            <person name="Zhang X."/>
            <person name="Sun H."/>
            <person name="Wang H."/>
        </authorList>
    </citation>
    <scope>NUCLEOTIDE SEQUENCE [LARGE SCALE GENOMIC DNA]</scope>
    <source>
        <strain evidence="11">TB1705</strain>
        <tissue evidence="11">Leaf</tissue>
    </source>
</reference>
<dbReference type="GO" id="GO:0046872">
    <property type="term" value="F:metal ion binding"/>
    <property type="evidence" value="ECO:0007669"/>
    <property type="project" value="UniProtKB-KW"/>
</dbReference>
<dbReference type="EMBL" id="JACGCM010002675">
    <property type="protein sequence ID" value="KAF6136792.1"/>
    <property type="molecule type" value="Genomic_DNA"/>
</dbReference>
<dbReference type="GO" id="GO:0005524">
    <property type="term" value="F:ATP binding"/>
    <property type="evidence" value="ECO:0007669"/>
    <property type="project" value="UniProtKB-KW"/>
</dbReference>